<reference evidence="9" key="1">
    <citation type="submission" date="2017-02" db="EMBL/GenBank/DDBJ databases">
        <authorList>
            <person name="Varghese N."/>
            <person name="Submissions S."/>
        </authorList>
    </citation>
    <scope>NUCLEOTIDE SEQUENCE [LARGE SCALE GENOMIC DNA]</scope>
    <source>
        <strain evidence="9">DSM 16521</strain>
    </source>
</reference>
<dbReference type="GO" id="GO:0017004">
    <property type="term" value="P:cytochrome complex assembly"/>
    <property type="evidence" value="ECO:0007669"/>
    <property type="project" value="UniProtKB-KW"/>
</dbReference>
<dbReference type="InterPro" id="IPR007816">
    <property type="entry name" value="ResB-like_domain"/>
</dbReference>
<keyword evidence="4 6" id="KW-1133">Transmembrane helix</keyword>
<evidence type="ECO:0000256" key="2">
    <source>
        <dbReference type="ARBA" id="ARBA00022692"/>
    </source>
</evidence>
<feature type="transmembrane region" description="Helical" evidence="6">
    <location>
        <begin position="58"/>
        <end position="79"/>
    </location>
</feature>
<dbReference type="GO" id="GO:0016020">
    <property type="term" value="C:membrane"/>
    <property type="evidence" value="ECO:0007669"/>
    <property type="project" value="UniProtKB-SubCell"/>
</dbReference>
<evidence type="ECO:0000256" key="6">
    <source>
        <dbReference type="SAM" id="Phobius"/>
    </source>
</evidence>
<dbReference type="Pfam" id="PF05140">
    <property type="entry name" value="ResB"/>
    <property type="match status" value="1"/>
</dbReference>
<dbReference type="PANTHER" id="PTHR31566">
    <property type="entry name" value="CYTOCHROME C BIOGENESIS PROTEIN CCS1, CHLOROPLASTIC"/>
    <property type="match status" value="1"/>
</dbReference>
<dbReference type="EMBL" id="FUXM01000028">
    <property type="protein sequence ID" value="SKA13578.1"/>
    <property type="molecule type" value="Genomic_DNA"/>
</dbReference>
<keyword evidence="5 6" id="KW-0472">Membrane</keyword>
<evidence type="ECO:0000313" key="8">
    <source>
        <dbReference type="EMBL" id="SKA13578.1"/>
    </source>
</evidence>
<accession>A0A1T4RCW0</accession>
<sequence>MNIRRLTIALWFILLVFILILVLVPQENIYGANGIAKWVASNGSWAVWVDRLGLTHFAATWPFKLGVGVFALVALYSLLQQFALAYQQWCRGGIGGRWQPVKLKQKPADNWWQKAGLKQVNQGWLRHPVSLFAIPLFHLALILIIIGGAVTYLLRVQATVSLTEGQAFTGQQQLEEIKKGPWADIKFPAEYLGLDKFDANATEPAAYVVRLTSKGEVLAREKIAVNENLQWHGYTLYLARSGYAPGLEVKEGSKVLLAGYVAIKEESGQGEIKLPGEQALSLAYDQKNQQLLVNGLPLNQGETRTLPQGLTVAFIDLRYWASFLLVKDPGLYWIVAGSSAGIIALFFWLFRPPLEIVLNEEKGNWILKARRKQWQSGIVAELRQVMQKGEVLGE</sequence>
<protein>
    <submittedName>
        <fullName evidence="8">Cytochrome c biogenesis protein ResB</fullName>
    </submittedName>
</protein>
<organism evidence="8 9">
    <name type="scientific">Carboxydocella sporoproducens DSM 16521</name>
    <dbReference type="NCBI Taxonomy" id="1121270"/>
    <lineage>
        <taxon>Bacteria</taxon>
        <taxon>Bacillati</taxon>
        <taxon>Bacillota</taxon>
        <taxon>Clostridia</taxon>
        <taxon>Eubacteriales</taxon>
        <taxon>Clostridiales Family XVI. Incertae Sedis</taxon>
        <taxon>Carboxydocella</taxon>
    </lineage>
</organism>
<feature type="domain" description="ResB-like" evidence="7">
    <location>
        <begin position="136"/>
        <end position="250"/>
    </location>
</feature>
<feature type="transmembrane region" description="Helical" evidence="6">
    <location>
        <begin position="330"/>
        <end position="350"/>
    </location>
</feature>
<dbReference type="RefSeq" id="WP_078666065.1">
    <property type="nucleotide sequence ID" value="NZ_FUXM01000028.1"/>
</dbReference>
<evidence type="ECO:0000256" key="4">
    <source>
        <dbReference type="ARBA" id="ARBA00022989"/>
    </source>
</evidence>
<dbReference type="Proteomes" id="UP000189933">
    <property type="component" value="Unassembled WGS sequence"/>
</dbReference>
<name>A0A1T4RCW0_9FIRM</name>
<keyword evidence="3" id="KW-0201">Cytochrome c-type biogenesis</keyword>
<evidence type="ECO:0000256" key="1">
    <source>
        <dbReference type="ARBA" id="ARBA00004141"/>
    </source>
</evidence>
<evidence type="ECO:0000259" key="7">
    <source>
        <dbReference type="Pfam" id="PF05140"/>
    </source>
</evidence>
<proteinExistence type="predicted"/>
<evidence type="ECO:0000313" key="9">
    <source>
        <dbReference type="Proteomes" id="UP000189933"/>
    </source>
</evidence>
<gene>
    <name evidence="8" type="ORF">SAMN02745885_02035</name>
</gene>
<keyword evidence="2 6" id="KW-0812">Transmembrane</keyword>
<dbReference type="AlphaFoldDB" id="A0A1T4RCW0"/>
<evidence type="ECO:0000256" key="3">
    <source>
        <dbReference type="ARBA" id="ARBA00022748"/>
    </source>
</evidence>
<feature type="transmembrane region" description="Helical" evidence="6">
    <location>
        <begin position="131"/>
        <end position="154"/>
    </location>
</feature>
<keyword evidence="9" id="KW-1185">Reference proteome</keyword>
<comment type="subcellular location">
    <subcellularLocation>
        <location evidence="1">Membrane</location>
        <topology evidence="1">Multi-pass membrane protein</topology>
    </subcellularLocation>
</comment>
<dbReference type="InterPro" id="IPR023494">
    <property type="entry name" value="Cyt_c_bgen_Ccs1/CcsB/ResB"/>
</dbReference>
<evidence type="ECO:0000256" key="5">
    <source>
        <dbReference type="ARBA" id="ARBA00023136"/>
    </source>
</evidence>